<reference evidence="9 10" key="1">
    <citation type="submission" date="2024-09" db="EMBL/GenBank/DDBJ databases">
        <title>A chromosome-level genome assembly of Gray's grenadier anchovy, Coilia grayii.</title>
        <authorList>
            <person name="Fu Z."/>
        </authorList>
    </citation>
    <scope>NUCLEOTIDE SEQUENCE [LARGE SCALE GENOMIC DNA]</scope>
    <source>
        <strain evidence="9">G4</strain>
        <tissue evidence="9">Muscle</tissue>
    </source>
</reference>
<evidence type="ECO:0000256" key="5">
    <source>
        <dbReference type="ARBA" id="ARBA00023125"/>
    </source>
</evidence>
<evidence type="ECO:0000313" key="10">
    <source>
        <dbReference type="Proteomes" id="UP001591681"/>
    </source>
</evidence>
<sequence length="80" mass="9121">MADQVEFEFKKETIAKLLTKSFKDSKTKVSGDAVVLMGEILKVFVEEASRRAMKQATAEDSEQVEVEHFEKILPQLLLDF</sequence>
<name>A0ABD1KNT6_9TELE</name>
<dbReference type="Gene3D" id="6.10.130.30">
    <property type="match status" value="1"/>
</dbReference>
<protein>
    <recommendedName>
        <fullName evidence="3">Centromere protein X</fullName>
    </recommendedName>
</protein>
<evidence type="ECO:0000313" key="9">
    <source>
        <dbReference type="EMBL" id="KAL2100656.1"/>
    </source>
</evidence>
<comment type="caution">
    <text evidence="9">The sequence shown here is derived from an EMBL/GenBank/DDBJ whole genome shotgun (WGS) entry which is preliminary data.</text>
</comment>
<comment type="subunit">
    <text evidence="8">Heterodimer with CENPX, sometimes called MHF; this interaction stabilizes both partners. MHF heterodimers can assemble to form tetrameric structures. MHF also coassemble with CENPT-CENPW heterodimers at centromeres to form the tetrameric CENP-T-W-S-X complex. Forms a discrete complex with FANCM and CENPX, called FANCM-MHF; this interaction, probably mediated by direct binding between CENPS and FANCM, leads to synergistic activation of double-stranded DNA binding and strongly stimulates FANCM-mediated DNA remodeling. Recruited by FANCM to the Fanconi anemia (FA) core complex, which consists of CENPS, CENPX, FANCA, FANCB, FANCC, FANCE, FANCF, FANCG, FANCL, FANCM, FAAP24 and FAAP100. The FA core complex associates with Bloom syndrome (BLM) complex, which consists of at least BLM, DNA topoisomerase 3-alpha (TOP3A), RMI1/BLAP75, RPA1/RPA70 and RPA2/RPA32. The super complex between FA and BLM is called BRAFT.</text>
</comment>
<keyword evidence="6" id="KW-0234">DNA repair</keyword>
<evidence type="ECO:0000256" key="7">
    <source>
        <dbReference type="ARBA" id="ARBA00023242"/>
    </source>
</evidence>
<organism evidence="9 10">
    <name type="scientific">Coilia grayii</name>
    <name type="common">Gray's grenadier anchovy</name>
    <dbReference type="NCBI Taxonomy" id="363190"/>
    <lineage>
        <taxon>Eukaryota</taxon>
        <taxon>Metazoa</taxon>
        <taxon>Chordata</taxon>
        <taxon>Craniata</taxon>
        <taxon>Vertebrata</taxon>
        <taxon>Euteleostomi</taxon>
        <taxon>Actinopterygii</taxon>
        <taxon>Neopterygii</taxon>
        <taxon>Teleostei</taxon>
        <taxon>Clupei</taxon>
        <taxon>Clupeiformes</taxon>
        <taxon>Clupeoidei</taxon>
        <taxon>Engraulidae</taxon>
        <taxon>Coilinae</taxon>
        <taxon>Coilia</taxon>
    </lineage>
</organism>
<gene>
    <name evidence="9" type="ORF">ACEWY4_002417</name>
</gene>
<keyword evidence="10" id="KW-1185">Reference proteome</keyword>
<dbReference type="EMBL" id="JBHFQA010000003">
    <property type="protein sequence ID" value="KAL2100656.1"/>
    <property type="molecule type" value="Genomic_DNA"/>
</dbReference>
<keyword evidence="5" id="KW-0238">DNA-binding</keyword>
<dbReference type="PANTHER" id="PTHR28680">
    <property type="entry name" value="CENTROMERE PROTEIN X"/>
    <property type="match status" value="1"/>
</dbReference>
<dbReference type="InterPro" id="IPR009072">
    <property type="entry name" value="Histone-fold"/>
</dbReference>
<evidence type="ECO:0000256" key="1">
    <source>
        <dbReference type="ARBA" id="ARBA00004123"/>
    </source>
</evidence>
<dbReference type="Pfam" id="PF09415">
    <property type="entry name" value="CENP-X"/>
    <property type="match status" value="1"/>
</dbReference>
<comment type="subcellular location">
    <subcellularLocation>
        <location evidence="1">Nucleus</location>
    </subcellularLocation>
</comment>
<proteinExistence type="inferred from homology"/>
<evidence type="ECO:0000256" key="4">
    <source>
        <dbReference type="ARBA" id="ARBA00022763"/>
    </source>
</evidence>
<dbReference type="GO" id="GO:0003677">
    <property type="term" value="F:DNA binding"/>
    <property type="evidence" value="ECO:0007669"/>
    <property type="project" value="UniProtKB-KW"/>
</dbReference>
<dbReference type="CDD" id="cd22921">
    <property type="entry name" value="HFD_CENP-X"/>
    <property type="match status" value="1"/>
</dbReference>
<accession>A0ABD1KNT6</accession>
<dbReference type="InterPro" id="IPR018552">
    <property type="entry name" value="CENP-X"/>
</dbReference>
<dbReference type="AlphaFoldDB" id="A0ABD1KNT6"/>
<comment type="similarity">
    <text evidence="2">Belongs to the CENP-X/MHF2 family.</text>
</comment>
<keyword evidence="4" id="KW-0227">DNA damage</keyword>
<evidence type="ECO:0000256" key="3">
    <source>
        <dbReference type="ARBA" id="ARBA00016388"/>
    </source>
</evidence>
<dbReference type="Proteomes" id="UP001591681">
    <property type="component" value="Unassembled WGS sequence"/>
</dbReference>
<evidence type="ECO:0000256" key="8">
    <source>
        <dbReference type="ARBA" id="ARBA00047146"/>
    </source>
</evidence>
<evidence type="ECO:0000256" key="6">
    <source>
        <dbReference type="ARBA" id="ARBA00023204"/>
    </source>
</evidence>
<keyword evidence="7" id="KW-0539">Nucleus</keyword>
<dbReference type="GO" id="GO:0005634">
    <property type="term" value="C:nucleus"/>
    <property type="evidence" value="ECO:0007669"/>
    <property type="project" value="UniProtKB-SubCell"/>
</dbReference>
<dbReference type="Gene3D" id="1.20.5.4980">
    <property type="match status" value="1"/>
</dbReference>
<dbReference type="PANTHER" id="PTHR28680:SF1">
    <property type="entry name" value="CENTROMERE PROTEIN X"/>
    <property type="match status" value="1"/>
</dbReference>
<evidence type="ECO:0000256" key="2">
    <source>
        <dbReference type="ARBA" id="ARBA00009359"/>
    </source>
</evidence>
<dbReference type="SUPFAM" id="SSF47113">
    <property type="entry name" value="Histone-fold"/>
    <property type="match status" value="1"/>
</dbReference>
<dbReference type="GO" id="GO:0006281">
    <property type="term" value="P:DNA repair"/>
    <property type="evidence" value="ECO:0007669"/>
    <property type="project" value="UniProtKB-KW"/>
</dbReference>